<proteinExistence type="inferred from homology"/>
<dbReference type="GO" id="GO:0000781">
    <property type="term" value="C:chromosome, telomeric region"/>
    <property type="evidence" value="ECO:0007669"/>
    <property type="project" value="UniProtKB-SubCell"/>
</dbReference>
<dbReference type="GO" id="GO:0070034">
    <property type="term" value="F:telomerase RNA binding"/>
    <property type="evidence" value="ECO:0007669"/>
    <property type="project" value="TreeGrafter"/>
</dbReference>
<dbReference type="PRINTS" id="PR01365">
    <property type="entry name" value="TELOMERASERT"/>
</dbReference>
<keyword evidence="1" id="KW-0158">Chromosome</keyword>
<comment type="function">
    <text evidence="1">Telomerase is a ribonucleoprotein enzyme essential for the replication of chromosome termini in most eukaryotes. It elongates telomeres. It is a reverse transcriptase that adds simple sequence repeats to chromosome ends by copying a template sequence within the RNA component of the enzyme.</text>
</comment>
<evidence type="ECO:0000313" key="4">
    <source>
        <dbReference type="Proteomes" id="UP001152320"/>
    </source>
</evidence>
<dbReference type="EMBL" id="JAIZAY010000013">
    <property type="protein sequence ID" value="KAJ8030603.1"/>
    <property type="molecule type" value="Genomic_DNA"/>
</dbReference>
<evidence type="ECO:0000256" key="1">
    <source>
        <dbReference type="RuleBase" id="RU365061"/>
    </source>
</evidence>
<comment type="similarity">
    <text evidence="1">Belongs to the reverse transcriptase family. Telomerase subfamily.</text>
</comment>
<dbReference type="InterPro" id="IPR049139">
    <property type="entry name" value="TERT_C"/>
</dbReference>
<keyword evidence="1 3" id="KW-0695">RNA-directed DNA polymerase</keyword>
<gene>
    <name evidence="3" type="ORF">HOLleu_27062</name>
</gene>
<comment type="caution">
    <text evidence="3">The sequence shown here is derived from an EMBL/GenBank/DDBJ whole genome shotgun (WGS) entry which is preliminary data.</text>
</comment>
<dbReference type="InterPro" id="IPR000477">
    <property type="entry name" value="RT_dom"/>
</dbReference>
<dbReference type="GO" id="GO:0003720">
    <property type="term" value="F:telomerase activity"/>
    <property type="evidence" value="ECO:0007669"/>
    <property type="project" value="InterPro"/>
</dbReference>
<protein>
    <recommendedName>
        <fullName evidence="1">Telomerase reverse transcriptase</fullName>
        <ecNumber evidence="1">2.7.7.49</ecNumber>
    </recommendedName>
    <alternativeName>
        <fullName evidence="1">Telomerase catalytic subunit</fullName>
    </alternativeName>
</protein>
<dbReference type="AlphaFoldDB" id="A0A9Q1BPG1"/>
<accession>A0A9Q1BPG1</accession>
<keyword evidence="1" id="KW-0808">Transferase</keyword>
<dbReference type="Gene3D" id="1.10.357.90">
    <property type="match status" value="1"/>
</dbReference>
<comment type="catalytic activity">
    <reaction evidence="1">
        <text>DNA(n) + a 2'-deoxyribonucleoside 5'-triphosphate = DNA(n+1) + diphosphate</text>
        <dbReference type="Rhea" id="RHEA:22508"/>
        <dbReference type="Rhea" id="RHEA-COMP:17339"/>
        <dbReference type="Rhea" id="RHEA-COMP:17340"/>
        <dbReference type="ChEBI" id="CHEBI:33019"/>
        <dbReference type="ChEBI" id="CHEBI:61560"/>
        <dbReference type="ChEBI" id="CHEBI:173112"/>
        <dbReference type="EC" id="2.7.7.49"/>
    </reaction>
</comment>
<dbReference type="GO" id="GO:0007004">
    <property type="term" value="P:telomere maintenance via telomerase"/>
    <property type="evidence" value="ECO:0007669"/>
    <property type="project" value="TreeGrafter"/>
</dbReference>
<dbReference type="GO" id="GO:0000333">
    <property type="term" value="C:telomerase catalytic core complex"/>
    <property type="evidence" value="ECO:0007669"/>
    <property type="project" value="TreeGrafter"/>
</dbReference>
<organism evidence="3 4">
    <name type="scientific">Holothuria leucospilota</name>
    <name type="common">Black long sea cucumber</name>
    <name type="synonym">Mertensiothuria leucospilota</name>
    <dbReference type="NCBI Taxonomy" id="206669"/>
    <lineage>
        <taxon>Eukaryota</taxon>
        <taxon>Metazoa</taxon>
        <taxon>Echinodermata</taxon>
        <taxon>Eleutherozoa</taxon>
        <taxon>Echinozoa</taxon>
        <taxon>Holothuroidea</taxon>
        <taxon>Aspidochirotacea</taxon>
        <taxon>Aspidochirotida</taxon>
        <taxon>Holothuriidae</taxon>
        <taxon>Holothuria</taxon>
    </lineage>
</organism>
<dbReference type="PROSITE" id="PS50878">
    <property type="entry name" value="RT_POL"/>
    <property type="match status" value="1"/>
</dbReference>
<dbReference type="PANTHER" id="PTHR12066">
    <property type="entry name" value="TELOMERASE REVERSE TRANSCRIPTASE"/>
    <property type="match status" value="1"/>
</dbReference>
<dbReference type="GO" id="GO:0042162">
    <property type="term" value="F:telomeric DNA binding"/>
    <property type="evidence" value="ECO:0007669"/>
    <property type="project" value="TreeGrafter"/>
</dbReference>
<dbReference type="Pfam" id="PF21399">
    <property type="entry name" value="TERT_C"/>
    <property type="match status" value="1"/>
</dbReference>
<sequence length="360" mass="41677">MRHVTPVEGEQDFGHSFHQILRDLIKDGSHHKSVITNQVIFLHFEDKGFIMCLGANICNNLKQIGNLDFLRTKGISQGSVLSSLLCSIFYGNMENRYLTGVDKDGLLMRLIDDFLLVTPYLHCATKFMQVLLSGECSETFGCKVNPQKTLTNFEFIYEGQPVQQLQGDWFPWCGFLFNVKTLEVKNDYQRYAATSFRYSMTLSFSSSDTLKMMKLKLIQALHRSKGLVIFIDPLINSQRVITENIYHLFLLTAFRFHSYNQALPQLLKRSNTTKDLLGIILDIAPSFYFKAKKTLQRLPAEDEFPLSLTAMKWLCVKAFDVKLSRYFGVYRKLIIVLRQQRRKLARKLVSAYRVMWSNLI</sequence>
<dbReference type="CDD" id="cd01648">
    <property type="entry name" value="TERT"/>
    <property type="match status" value="1"/>
</dbReference>
<dbReference type="GO" id="GO:0046872">
    <property type="term" value="F:metal ion binding"/>
    <property type="evidence" value="ECO:0007669"/>
    <property type="project" value="UniProtKB-KW"/>
</dbReference>
<evidence type="ECO:0000313" key="3">
    <source>
        <dbReference type="EMBL" id="KAJ8030603.1"/>
    </source>
</evidence>
<dbReference type="OrthoDB" id="289721at2759"/>
<dbReference type="PANTHER" id="PTHR12066:SF0">
    <property type="entry name" value="TELOMERASE REVERSE TRANSCRIPTASE"/>
    <property type="match status" value="1"/>
</dbReference>
<evidence type="ECO:0000259" key="2">
    <source>
        <dbReference type="PROSITE" id="PS50878"/>
    </source>
</evidence>
<keyword evidence="1" id="KW-0779">Telomere</keyword>
<dbReference type="Gene3D" id="3.30.70.2630">
    <property type="match status" value="1"/>
</dbReference>
<dbReference type="InterPro" id="IPR003545">
    <property type="entry name" value="Telomerase_RT"/>
</dbReference>
<keyword evidence="1" id="KW-0548">Nucleotidyltransferase</keyword>
<comment type="subcellular location">
    <subcellularLocation>
        <location evidence="1">Nucleus</location>
    </subcellularLocation>
    <subcellularLocation>
        <location evidence="1">Chromosome</location>
        <location evidence="1">Telomere</location>
    </subcellularLocation>
</comment>
<feature type="domain" description="Reverse transcriptase" evidence="2">
    <location>
        <begin position="1"/>
        <end position="177"/>
    </location>
</feature>
<keyword evidence="4" id="KW-1185">Reference proteome</keyword>
<name>A0A9Q1BPG1_HOLLE</name>
<dbReference type="Proteomes" id="UP001152320">
    <property type="component" value="Chromosome 13"/>
</dbReference>
<keyword evidence="1" id="KW-0460">Magnesium</keyword>
<dbReference type="EC" id="2.7.7.49" evidence="1"/>
<keyword evidence="1" id="KW-0479">Metal-binding</keyword>
<keyword evidence="1" id="KW-0539">Nucleus</keyword>
<reference evidence="3" key="1">
    <citation type="submission" date="2021-10" db="EMBL/GenBank/DDBJ databases">
        <title>Tropical sea cucumber genome reveals ecological adaptation and Cuvierian tubules defense mechanism.</title>
        <authorList>
            <person name="Chen T."/>
        </authorList>
    </citation>
    <scope>NUCLEOTIDE SEQUENCE</scope>
    <source>
        <strain evidence="3">Nanhai2018</strain>
        <tissue evidence="3">Muscle</tissue>
    </source>
</reference>